<dbReference type="OrthoDB" id="7620093at2"/>
<proteinExistence type="predicted"/>
<organism evidence="2 3">
    <name type="scientific">Hirschia baltica (strain ATCC 49814 / DSM 5838 / IFAM 1418)</name>
    <dbReference type="NCBI Taxonomy" id="582402"/>
    <lineage>
        <taxon>Bacteria</taxon>
        <taxon>Pseudomonadati</taxon>
        <taxon>Pseudomonadota</taxon>
        <taxon>Alphaproteobacteria</taxon>
        <taxon>Hyphomonadales</taxon>
        <taxon>Hyphomonadaceae</taxon>
        <taxon>Hirschia</taxon>
    </lineage>
</organism>
<evidence type="ECO:0000256" key="1">
    <source>
        <dbReference type="SAM" id="Phobius"/>
    </source>
</evidence>
<dbReference type="EMBL" id="CP001678">
    <property type="protein sequence ID" value="ACT59947.1"/>
    <property type="molecule type" value="Genomic_DNA"/>
</dbReference>
<keyword evidence="3" id="KW-1185">Reference proteome</keyword>
<dbReference type="HOGENOM" id="CLU_2633259_0_0_5"/>
<dbReference type="Proteomes" id="UP000002745">
    <property type="component" value="Chromosome"/>
</dbReference>
<keyword evidence="1" id="KW-0812">Transmembrane</keyword>
<gene>
    <name evidence="2" type="ordered locus">Hbal_2267</name>
</gene>
<evidence type="ECO:0000313" key="3">
    <source>
        <dbReference type="Proteomes" id="UP000002745"/>
    </source>
</evidence>
<sequence>MSRLLNSIVYGVLIAFTVTMFFLRLTTGSFEDAGARVDRWTGNAADDLKVVAAEAADQASVVAKDIADGPDNSDAYQ</sequence>
<reference evidence="3" key="1">
    <citation type="journal article" date="2011" name="J. Bacteriol.">
        <title>Genome sequences of eight morphologically diverse alphaproteobacteria.</title>
        <authorList>
            <consortium name="US DOE Joint Genome Institute"/>
            <person name="Brown P.J."/>
            <person name="Kysela D.T."/>
            <person name="Buechlein A."/>
            <person name="Hemmerich C."/>
            <person name="Brun Y.V."/>
        </authorList>
    </citation>
    <scope>NUCLEOTIDE SEQUENCE [LARGE SCALE GENOMIC DNA]</scope>
    <source>
        <strain evidence="3">ATCC 49814 / DSM 5838 / IFAM 1418</strain>
    </source>
</reference>
<protein>
    <submittedName>
        <fullName evidence="2">Uncharacterized protein</fullName>
    </submittedName>
</protein>
<dbReference type="KEGG" id="hba:Hbal_2267"/>
<evidence type="ECO:0000313" key="2">
    <source>
        <dbReference type="EMBL" id="ACT59947.1"/>
    </source>
</evidence>
<dbReference type="RefSeq" id="WP_015828097.1">
    <property type="nucleotide sequence ID" value="NC_012982.1"/>
</dbReference>
<keyword evidence="1" id="KW-0472">Membrane</keyword>
<dbReference type="AlphaFoldDB" id="C6XMN3"/>
<name>C6XMN3_HIRBI</name>
<keyword evidence="1" id="KW-1133">Transmembrane helix</keyword>
<feature type="transmembrane region" description="Helical" evidence="1">
    <location>
        <begin position="7"/>
        <end position="25"/>
    </location>
</feature>
<accession>C6XMN3</accession>